<comment type="caution">
    <text evidence="3">The sequence shown here is derived from an EMBL/GenBank/DDBJ whole genome shotgun (WGS) entry which is preliminary data.</text>
</comment>
<keyword evidence="4" id="KW-1185">Reference proteome</keyword>
<evidence type="ECO:0000313" key="3">
    <source>
        <dbReference type="EMBL" id="KAA0695116.1"/>
    </source>
</evidence>
<feature type="region of interest" description="Disordered" evidence="1">
    <location>
        <begin position="1"/>
        <end position="20"/>
    </location>
</feature>
<keyword evidence="2" id="KW-0812">Transmembrane</keyword>
<evidence type="ECO:0000256" key="1">
    <source>
        <dbReference type="SAM" id="MobiDB-lite"/>
    </source>
</evidence>
<keyword evidence="2" id="KW-1133">Transmembrane helix</keyword>
<evidence type="ECO:0000256" key="2">
    <source>
        <dbReference type="SAM" id="Phobius"/>
    </source>
</evidence>
<name>A0A7V7KXX5_9GAMM</name>
<accession>A0A7V7KXX5</accession>
<feature type="transmembrane region" description="Helical" evidence="2">
    <location>
        <begin position="61"/>
        <end position="88"/>
    </location>
</feature>
<reference evidence="3 4" key="1">
    <citation type="submission" date="2018-07" db="EMBL/GenBank/DDBJ databases">
        <title>Pseudomonas laoshanensis sp. nov., isolated from soil.</title>
        <authorList>
            <person name="Sun J."/>
            <person name="Yu L."/>
            <person name="Wang M."/>
            <person name="Zhang C."/>
        </authorList>
    </citation>
    <scope>NUCLEOTIDE SEQUENCE [LARGE SCALE GENOMIC DNA]</scope>
    <source>
        <strain evidence="3 4">Y22</strain>
    </source>
</reference>
<feature type="compositionally biased region" description="Low complexity" evidence="1">
    <location>
        <begin position="8"/>
        <end position="20"/>
    </location>
</feature>
<organism evidence="3 4">
    <name type="scientific">Halopseudomonas laoshanensis</name>
    <dbReference type="NCBI Taxonomy" id="2268758"/>
    <lineage>
        <taxon>Bacteria</taxon>
        <taxon>Pseudomonadati</taxon>
        <taxon>Pseudomonadota</taxon>
        <taxon>Gammaproteobacteria</taxon>
        <taxon>Pseudomonadales</taxon>
        <taxon>Pseudomonadaceae</taxon>
        <taxon>Halopseudomonas</taxon>
    </lineage>
</organism>
<sequence>MVEQTDSGRPQGQPEQAAGAAGQDALHEWMELGKQAGSTAGTFGKLLSAELKLASGDLGRLIAVGLALLSLGSIAWLGLSVLLSWLAFQQLESVTLALLVFLGIQALVILLLVKAANTFKRSLSLPATKRNFRALVNSASSSKTDAGQLKERTDGTQTTSA</sequence>
<evidence type="ECO:0000313" key="4">
    <source>
        <dbReference type="Proteomes" id="UP000463138"/>
    </source>
</evidence>
<protein>
    <submittedName>
        <fullName evidence="3">Uncharacterized protein</fullName>
    </submittedName>
</protein>
<dbReference type="AlphaFoldDB" id="A0A7V7KXX5"/>
<feature type="transmembrane region" description="Helical" evidence="2">
    <location>
        <begin position="94"/>
        <end position="113"/>
    </location>
</feature>
<gene>
    <name evidence="3" type="ORF">DT594_09730</name>
</gene>
<dbReference type="EMBL" id="QOVF01000002">
    <property type="protein sequence ID" value="KAA0695116.1"/>
    <property type="molecule type" value="Genomic_DNA"/>
</dbReference>
<keyword evidence="2" id="KW-0472">Membrane</keyword>
<dbReference type="Proteomes" id="UP000463138">
    <property type="component" value="Unassembled WGS sequence"/>
</dbReference>
<proteinExistence type="predicted"/>